<organism evidence="10 11">
    <name type="scientific">Diutina rugosa</name>
    <name type="common">Yeast</name>
    <name type="synonym">Candida rugosa</name>
    <dbReference type="NCBI Taxonomy" id="5481"/>
    <lineage>
        <taxon>Eukaryota</taxon>
        <taxon>Fungi</taxon>
        <taxon>Dikarya</taxon>
        <taxon>Ascomycota</taxon>
        <taxon>Saccharomycotina</taxon>
        <taxon>Pichiomycetes</taxon>
        <taxon>Debaryomycetaceae</taxon>
        <taxon>Diutina</taxon>
    </lineage>
</organism>
<dbReference type="GO" id="GO:0015031">
    <property type="term" value="P:protein transport"/>
    <property type="evidence" value="ECO:0007669"/>
    <property type="project" value="UniProtKB-KW"/>
</dbReference>
<keyword evidence="5" id="KW-0571">Peptide transport</keyword>
<feature type="transmembrane region" description="Helical" evidence="9">
    <location>
        <begin position="302"/>
        <end position="322"/>
    </location>
</feature>
<dbReference type="NCBIfam" id="TIGR00728">
    <property type="entry name" value="OPT_sfam"/>
    <property type="match status" value="1"/>
</dbReference>
<feature type="transmembrane region" description="Helical" evidence="9">
    <location>
        <begin position="724"/>
        <end position="748"/>
    </location>
</feature>
<keyword evidence="8 9" id="KW-0472">Membrane</keyword>
<proteinExistence type="inferred from homology"/>
<dbReference type="GeneID" id="54782852"/>
<dbReference type="GO" id="GO:0016020">
    <property type="term" value="C:membrane"/>
    <property type="evidence" value="ECO:0007669"/>
    <property type="project" value="UniProtKB-SubCell"/>
</dbReference>
<feature type="transmembrane region" description="Helical" evidence="9">
    <location>
        <begin position="225"/>
        <end position="244"/>
    </location>
</feature>
<evidence type="ECO:0000256" key="4">
    <source>
        <dbReference type="ARBA" id="ARBA00022692"/>
    </source>
</evidence>
<keyword evidence="11" id="KW-1185">Reference proteome</keyword>
<feature type="transmembrane region" description="Helical" evidence="9">
    <location>
        <begin position="579"/>
        <end position="601"/>
    </location>
</feature>
<keyword evidence="6" id="KW-0653">Protein transport</keyword>
<evidence type="ECO:0000313" key="11">
    <source>
        <dbReference type="Proteomes" id="UP000449547"/>
    </source>
</evidence>
<comment type="subcellular location">
    <subcellularLocation>
        <location evidence="1">Membrane</location>
        <topology evidence="1">Multi-pass membrane protein</topology>
    </subcellularLocation>
</comment>
<dbReference type="GO" id="GO:0035673">
    <property type="term" value="F:oligopeptide transmembrane transporter activity"/>
    <property type="evidence" value="ECO:0007669"/>
    <property type="project" value="InterPro"/>
</dbReference>
<evidence type="ECO:0000256" key="5">
    <source>
        <dbReference type="ARBA" id="ARBA00022856"/>
    </source>
</evidence>
<feature type="transmembrane region" description="Helical" evidence="9">
    <location>
        <begin position="417"/>
        <end position="437"/>
    </location>
</feature>
<keyword evidence="4 9" id="KW-0812">Transmembrane</keyword>
<feature type="transmembrane region" description="Helical" evidence="9">
    <location>
        <begin position="645"/>
        <end position="666"/>
    </location>
</feature>
<evidence type="ECO:0008006" key="12">
    <source>
        <dbReference type="Google" id="ProtNLM"/>
    </source>
</evidence>
<feature type="transmembrane region" description="Helical" evidence="9">
    <location>
        <begin position="334"/>
        <end position="357"/>
    </location>
</feature>
<dbReference type="OrthoDB" id="9986677at2759"/>
<evidence type="ECO:0000256" key="1">
    <source>
        <dbReference type="ARBA" id="ARBA00004141"/>
    </source>
</evidence>
<dbReference type="AlphaFoldDB" id="A0A642UI67"/>
<sequence length="789" mass="89344">MAKLDRFKNWFKTDEVSVDNESSSLDEEKHPGVSQDVALGVMASKTSEFDPTTSNMVEQIMTDDYAQVVVEDDSPYPEVRAAIPSTDDPTVPQNTIRMWVLGLIFTMIGSAINLLFSFHAPSVSISTLVVSILAWPFGWLWYIVVPKKWRIGKCYLNPGPFNVKEHALITIMSNVSFGGGAAYATDILLAQNRFYKSDFGWGFDLLLIWSTQCIGFAMGGLAKRFVVYPASAIWPANLVTATFLTNLHINKNFVANGWKISRLKFFLIVGIAAFCYYWIPGLMFTGLSNFSWICWIKPNSPIVNQIFGSSTGLAMIPNSFALDWSQIMGYIGSPLIPPAAVHVTILLSMVLIFWVVVPGLHYSNIWYAQYLPISSSGSYDRYGDDYNVTKVINLKTLQFDAEGYKNYSPLFLSTTFAISYGMSFASILATIVHVGLFHGRELIDQLKLKEKPDVHMRLMQKNYREVPEWWYIIVFLIFFGMSIAVVRAWPTGMPVYSLVVALLIGAFFLLPVALVYARTNIAVGLNVVTEFIIGYMVPGRPLAMMMFKCFGYISNNQAVTFVQDMKLGHYMKLAPRTLFSVQLVATIWSSLVQICVLRWAYGSIDNLCDKHQKDKYTCPNGRVFFNASIIWGVIGPQRQFSHGQIYWALLFFFVIGAALPVIQWLLLKVWPKSPIKYINFPVFFSGTGNIPPATAYNYLSYVSVGLFFNYWIKKRFFHWWSKYNYSLSAGLDVGTVWSMLIIFLTIYLTNTEFPSWWGNDYTSSTMDQMGTAIREQPPPEGFGPSTWSW</sequence>
<dbReference type="PANTHER" id="PTHR22601">
    <property type="entry name" value="ISP4 LIKE PROTEIN"/>
    <property type="match status" value="1"/>
</dbReference>
<reference evidence="10 11" key="1">
    <citation type="submission" date="2019-07" db="EMBL/GenBank/DDBJ databases">
        <title>Genome assembly of two rare yeast pathogens: Diutina rugosa and Trichomonascus ciferrii.</title>
        <authorList>
            <person name="Mixao V."/>
            <person name="Saus E."/>
            <person name="Hansen A."/>
            <person name="Lass-Flor C."/>
            <person name="Gabaldon T."/>
        </authorList>
    </citation>
    <scope>NUCLEOTIDE SEQUENCE [LARGE SCALE GENOMIC DNA]</scope>
    <source>
        <strain evidence="10 11">CBS 613</strain>
    </source>
</reference>
<evidence type="ECO:0000256" key="2">
    <source>
        <dbReference type="ARBA" id="ARBA00008807"/>
    </source>
</evidence>
<evidence type="ECO:0000256" key="9">
    <source>
        <dbReference type="SAM" id="Phobius"/>
    </source>
</evidence>
<dbReference type="Proteomes" id="UP000449547">
    <property type="component" value="Unassembled WGS sequence"/>
</dbReference>
<feature type="transmembrane region" description="Helical" evidence="9">
    <location>
        <begin position="99"/>
        <end position="119"/>
    </location>
</feature>
<dbReference type="VEuPathDB" id="FungiDB:DIURU_004201"/>
<evidence type="ECO:0000313" key="10">
    <source>
        <dbReference type="EMBL" id="KAA8899534.1"/>
    </source>
</evidence>
<feature type="transmembrane region" description="Helical" evidence="9">
    <location>
        <begin position="199"/>
        <end position="219"/>
    </location>
</feature>
<feature type="transmembrane region" description="Helical" evidence="9">
    <location>
        <begin position="265"/>
        <end position="290"/>
    </location>
</feature>
<dbReference type="Pfam" id="PF03169">
    <property type="entry name" value="OPT"/>
    <property type="match status" value="1"/>
</dbReference>
<accession>A0A642UI67</accession>
<dbReference type="InterPro" id="IPR004813">
    <property type="entry name" value="OPT"/>
</dbReference>
<dbReference type="OMA" id="TIGMHYS"/>
<feature type="transmembrane region" description="Helical" evidence="9">
    <location>
        <begin position="469"/>
        <end position="489"/>
    </location>
</feature>
<evidence type="ECO:0000256" key="7">
    <source>
        <dbReference type="ARBA" id="ARBA00022989"/>
    </source>
</evidence>
<evidence type="ECO:0000256" key="3">
    <source>
        <dbReference type="ARBA" id="ARBA00022448"/>
    </source>
</evidence>
<feature type="transmembrane region" description="Helical" evidence="9">
    <location>
        <begin position="125"/>
        <end position="145"/>
    </location>
</feature>
<name>A0A642UI67_DIURU</name>
<dbReference type="NCBIfam" id="TIGR00727">
    <property type="entry name" value="ISP4_OPT"/>
    <property type="match status" value="1"/>
</dbReference>
<protein>
    <recommendedName>
        <fullName evidence="12">OPT family small oligopeptide transporter</fullName>
    </recommendedName>
</protein>
<gene>
    <name evidence="10" type="ORF">DIURU_004201</name>
</gene>
<feature type="transmembrane region" description="Helical" evidence="9">
    <location>
        <begin position="695"/>
        <end position="712"/>
    </location>
</feature>
<feature type="transmembrane region" description="Helical" evidence="9">
    <location>
        <begin position="495"/>
        <end position="514"/>
    </location>
</feature>
<dbReference type="EMBL" id="SWFT01000122">
    <property type="protein sequence ID" value="KAA8899534.1"/>
    <property type="molecule type" value="Genomic_DNA"/>
</dbReference>
<comment type="similarity">
    <text evidence="2">Belongs to the oligopeptide OPT transporter family.</text>
</comment>
<comment type="caution">
    <text evidence="10">The sequence shown here is derived from an EMBL/GenBank/DDBJ whole genome shotgun (WGS) entry which is preliminary data.</text>
</comment>
<feature type="transmembrane region" description="Helical" evidence="9">
    <location>
        <begin position="521"/>
        <end position="538"/>
    </location>
</feature>
<keyword evidence="7 9" id="KW-1133">Transmembrane helix</keyword>
<dbReference type="InterPro" id="IPR004648">
    <property type="entry name" value="Oligpept_transpt"/>
</dbReference>
<keyword evidence="3" id="KW-0813">Transport</keyword>
<evidence type="ECO:0000256" key="8">
    <source>
        <dbReference type="ARBA" id="ARBA00023136"/>
    </source>
</evidence>
<evidence type="ECO:0000256" key="6">
    <source>
        <dbReference type="ARBA" id="ARBA00022927"/>
    </source>
</evidence>
<dbReference type="RefSeq" id="XP_034010935.1">
    <property type="nucleotide sequence ID" value="XM_034157049.1"/>
</dbReference>